<feature type="region of interest" description="Disordered" evidence="1">
    <location>
        <begin position="48"/>
        <end position="103"/>
    </location>
</feature>
<dbReference type="AlphaFoldDB" id="A0A4C1UZH5"/>
<gene>
    <name evidence="2" type="ORF">EVAR_16646_1</name>
</gene>
<evidence type="ECO:0000256" key="1">
    <source>
        <dbReference type="SAM" id="MobiDB-lite"/>
    </source>
</evidence>
<sequence>MLINEIQYHSTVLFEKQIRNPTTKPNLNDRLNKAATLLTPRFVCRVARLHSPQKRHHDTKKGTTKRRETRAEIVRRRAFQGPFHRGEEHYAGGPHTAPGTTDA</sequence>
<name>A0A4C1UZH5_EUMVA</name>
<feature type="compositionally biased region" description="Basic and acidic residues" evidence="1">
    <location>
        <begin position="65"/>
        <end position="75"/>
    </location>
</feature>
<dbReference type="Proteomes" id="UP000299102">
    <property type="component" value="Unassembled WGS sequence"/>
</dbReference>
<proteinExistence type="predicted"/>
<keyword evidence="3" id="KW-1185">Reference proteome</keyword>
<evidence type="ECO:0000313" key="2">
    <source>
        <dbReference type="EMBL" id="GBP31871.1"/>
    </source>
</evidence>
<reference evidence="2 3" key="1">
    <citation type="journal article" date="2019" name="Commun. Biol.">
        <title>The bagworm genome reveals a unique fibroin gene that provides high tensile strength.</title>
        <authorList>
            <person name="Kono N."/>
            <person name="Nakamura H."/>
            <person name="Ohtoshi R."/>
            <person name="Tomita M."/>
            <person name="Numata K."/>
            <person name="Arakawa K."/>
        </authorList>
    </citation>
    <scope>NUCLEOTIDE SEQUENCE [LARGE SCALE GENOMIC DNA]</scope>
</reference>
<dbReference type="EMBL" id="BGZK01000252">
    <property type="protein sequence ID" value="GBP31871.1"/>
    <property type="molecule type" value="Genomic_DNA"/>
</dbReference>
<feature type="compositionally biased region" description="Basic residues" evidence="1">
    <location>
        <begin position="48"/>
        <end position="64"/>
    </location>
</feature>
<evidence type="ECO:0000313" key="3">
    <source>
        <dbReference type="Proteomes" id="UP000299102"/>
    </source>
</evidence>
<accession>A0A4C1UZH5</accession>
<protein>
    <submittedName>
        <fullName evidence="2">Uncharacterized protein</fullName>
    </submittedName>
</protein>
<organism evidence="2 3">
    <name type="scientific">Eumeta variegata</name>
    <name type="common">Bagworm moth</name>
    <name type="synonym">Eumeta japonica</name>
    <dbReference type="NCBI Taxonomy" id="151549"/>
    <lineage>
        <taxon>Eukaryota</taxon>
        <taxon>Metazoa</taxon>
        <taxon>Ecdysozoa</taxon>
        <taxon>Arthropoda</taxon>
        <taxon>Hexapoda</taxon>
        <taxon>Insecta</taxon>
        <taxon>Pterygota</taxon>
        <taxon>Neoptera</taxon>
        <taxon>Endopterygota</taxon>
        <taxon>Lepidoptera</taxon>
        <taxon>Glossata</taxon>
        <taxon>Ditrysia</taxon>
        <taxon>Tineoidea</taxon>
        <taxon>Psychidae</taxon>
        <taxon>Oiketicinae</taxon>
        <taxon>Eumeta</taxon>
    </lineage>
</organism>
<comment type="caution">
    <text evidence="2">The sequence shown here is derived from an EMBL/GenBank/DDBJ whole genome shotgun (WGS) entry which is preliminary data.</text>
</comment>